<reference evidence="3 4" key="1">
    <citation type="submission" date="2016-04" db="EMBL/GenBank/DDBJ databases">
        <title>Draft genome of Fonsecaea erecta CBS 125763.</title>
        <authorList>
            <person name="Weiss V.A."/>
            <person name="Vicente V.A."/>
            <person name="Raittz R.T."/>
            <person name="Moreno L.F."/>
            <person name="De Souza E.M."/>
            <person name="Pedrosa F.O."/>
            <person name="Steffens M.B."/>
            <person name="Faoro H."/>
            <person name="Tadra-Sfeir M.Z."/>
            <person name="Najafzadeh M.J."/>
            <person name="Felipe M.S."/>
            <person name="Teixeira M."/>
            <person name="Sun J."/>
            <person name="Xi L."/>
            <person name="Gomes R."/>
            <person name="De Azevedo C.M."/>
            <person name="Salgado C.G."/>
            <person name="Da Silva M.B."/>
            <person name="Nascimento M.F."/>
            <person name="Queiroz-Telles F."/>
            <person name="Attili D.S."/>
            <person name="Gorbushina A."/>
        </authorList>
    </citation>
    <scope>NUCLEOTIDE SEQUENCE [LARGE SCALE GENOMIC DNA]</scope>
    <source>
        <strain evidence="3 4">CBS 125763</strain>
    </source>
</reference>
<comment type="caution">
    <text evidence="3">The sequence shown here is derived from an EMBL/GenBank/DDBJ whole genome shotgun (WGS) entry which is preliminary data.</text>
</comment>
<dbReference type="PRINTS" id="PR00753">
    <property type="entry name" value="ACCSYNTHASE"/>
</dbReference>
<dbReference type="AlphaFoldDB" id="A0A178ZBA3"/>
<dbReference type="InterPro" id="IPR015422">
    <property type="entry name" value="PyrdxlP-dep_Trfase_small"/>
</dbReference>
<dbReference type="InterPro" id="IPR050478">
    <property type="entry name" value="Ethylene_sulfur-biosynth"/>
</dbReference>
<dbReference type="Pfam" id="PF00155">
    <property type="entry name" value="Aminotran_1_2"/>
    <property type="match status" value="1"/>
</dbReference>
<dbReference type="Proteomes" id="UP000078343">
    <property type="component" value="Unassembled WGS sequence"/>
</dbReference>
<name>A0A178ZBA3_9EURO</name>
<gene>
    <name evidence="3" type="ORF">AYL99_09544</name>
</gene>
<dbReference type="InterPro" id="IPR004839">
    <property type="entry name" value="Aminotransferase_I/II_large"/>
</dbReference>
<dbReference type="Gene3D" id="3.40.640.10">
    <property type="entry name" value="Type I PLP-dependent aspartate aminotransferase-like (Major domain)"/>
    <property type="match status" value="1"/>
</dbReference>
<dbReference type="InterPro" id="IPR015424">
    <property type="entry name" value="PyrdxlP-dep_Trfase"/>
</dbReference>
<dbReference type="GO" id="GO:0006520">
    <property type="term" value="P:amino acid metabolic process"/>
    <property type="evidence" value="ECO:0007669"/>
    <property type="project" value="TreeGrafter"/>
</dbReference>
<dbReference type="GO" id="GO:0008483">
    <property type="term" value="F:transaminase activity"/>
    <property type="evidence" value="ECO:0007669"/>
    <property type="project" value="TreeGrafter"/>
</dbReference>
<dbReference type="CDD" id="cd00609">
    <property type="entry name" value="AAT_like"/>
    <property type="match status" value="1"/>
</dbReference>
<dbReference type="STRING" id="1367422.A0A178ZBA3"/>
<dbReference type="RefSeq" id="XP_018689732.1">
    <property type="nucleotide sequence ID" value="XM_018841051.1"/>
</dbReference>
<keyword evidence="1" id="KW-0663">Pyridoxal phosphate</keyword>
<keyword evidence="4" id="KW-1185">Reference proteome</keyword>
<dbReference type="PANTHER" id="PTHR43795:SF39">
    <property type="entry name" value="AMINOTRANSFERASE CLASS I_CLASSII DOMAIN-CONTAINING PROTEIN"/>
    <property type="match status" value="1"/>
</dbReference>
<dbReference type="InterPro" id="IPR015421">
    <property type="entry name" value="PyrdxlP-dep_Trfase_major"/>
</dbReference>
<dbReference type="Gene3D" id="3.90.1150.10">
    <property type="entry name" value="Aspartate Aminotransferase, domain 1"/>
    <property type="match status" value="1"/>
</dbReference>
<dbReference type="SUPFAM" id="SSF53383">
    <property type="entry name" value="PLP-dependent transferases"/>
    <property type="match status" value="1"/>
</dbReference>
<organism evidence="3 4">
    <name type="scientific">Fonsecaea erecta</name>
    <dbReference type="NCBI Taxonomy" id="1367422"/>
    <lineage>
        <taxon>Eukaryota</taxon>
        <taxon>Fungi</taxon>
        <taxon>Dikarya</taxon>
        <taxon>Ascomycota</taxon>
        <taxon>Pezizomycotina</taxon>
        <taxon>Eurotiomycetes</taxon>
        <taxon>Chaetothyriomycetidae</taxon>
        <taxon>Chaetothyriales</taxon>
        <taxon>Herpotrichiellaceae</taxon>
        <taxon>Fonsecaea</taxon>
    </lineage>
</organism>
<dbReference type="EMBL" id="LVYI01000009">
    <property type="protein sequence ID" value="OAP56365.1"/>
    <property type="molecule type" value="Genomic_DNA"/>
</dbReference>
<dbReference type="OrthoDB" id="7042322at2759"/>
<dbReference type="GeneID" id="30013712"/>
<evidence type="ECO:0000256" key="1">
    <source>
        <dbReference type="ARBA" id="ARBA00022898"/>
    </source>
</evidence>
<protein>
    <recommendedName>
        <fullName evidence="2">Aminotransferase class I/classII large domain-containing protein</fullName>
    </recommendedName>
</protein>
<evidence type="ECO:0000259" key="2">
    <source>
        <dbReference type="Pfam" id="PF00155"/>
    </source>
</evidence>
<dbReference type="PANTHER" id="PTHR43795">
    <property type="entry name" value="BIFUNCTIONAL ASPARTATE AMINOTRANSFERASE AND GLUTAMATE/ASPARTATE-PREPHENATE AMINOTRANSFERASE-RELATED"/>
    <property type="match status" value="1"/>
</dbReference>
<dbReference type="GO" id="GO:0030170">
    <property type="term" value="F:pyridoxal phosphate binding"/>
    <property type="evidence" value="ECO:0007669"/>
    <property type="project" value="InterPro"/>
</dbReference>
<accession>A0A178ZBA3</accession>
<evidence type="ECO:0000313" key="4">
    <source>
        <dbReference type="Proteomes" id="UP000078343"/>
    </source>
</evidence>
<proteinExistence type="predicted"/>
<sequence>MPDGYVSQRALSNLIRPTPDLHAVRAHCFYNQYDPATNPGGIVALAIAENKLMREEICAHINAHMNITPWHLTYGHGPAGAIELRRVLAGFVREVFRPSMHIDENNVCICLGAGNAVDNLSFCLGEPGDGILVGRPLYVGFFPDIEARAKVKPVLVPFGVDTDPTSAAAVPFYEAALQQSNAAGVPIRAILLSNPHNPLGRPYENDFLIGIMRLCSKYNIHLISDEVYARSNFPSTDVPSPPPFVSVLSFKLDDYIDPSLVHVIYAMSKDFCANGIRVGALISPANGTVMKCFRAVASFSRASQLAEHAWLNLLTDRPFLDSYFPTLQQRMTDAYEFTTSFLKRHGIPYNKASVTSFIWVDLSKYLREDSVEAELELNWKMAHGGVWVAMGASFASEKNGNFRITFATPREELSLGLDRYDIAALPAWLVVQDCGSRCADLLSFARLIKVLQDVEKEMKR</sequence>
<evidence type="ECO:0000313" key="3">
    <source>
        <dbReference type="EMBL" id="OAP56365.1"/>
    </source>
</evidence>
<feature type="domain" description="Aminotransferase class I/classII large" evidence="2">
    <location>
        <begin position="79"/>
        <end position="413"/>
    </location>
</feature>